<feature type="transmembrane region" description="Helical" evidence="9">
    <location>
        <begin position="439"/>
        <end position="456"/>
    </location>
</feature>
<dbReference type="AlphaFoldDB" id="A0A3N4KW27"/>
<dbReference type="OrthoDB" id="29661at2759"/>
<accession>A0A3N4KW27</accession>
<organism evidence="10 11">
    <name type="scientific">Morchella conica CCBAS932</name>
    <dbReference type="NCBI Taxonomy" id="1392247"/>
    <lineage>
        <taxon>Eukaryota</taxon>
        <taxon>Fungi</taxon>
        <taxon>Dikarya</taxon>
        <taxon>Ascomycota</taxon>
        <taxon>Pezizomycotina</taxon>
        <taxon>Pezizomycetes</taxon>
        <taxon>Pezizales</taxon>
        <taxon>Morchellaceae</taxon>
        <taxon>Morchella</taxon>
    </lineage>
</organism>
<dbReference type="GO" id="GO:0006465">
    <property type="term" value="P:signal peptide processing"/>
    <property type="evidence" value="ECO:0007669"/>
    <property type="project" value="TreeGrafter"/>
</dbReference>
<evidence type="ECO:0000256" key="4">
    <source>
        <dbReference type="ARBA" id="ARBA00022801"/>
    </source>
</evidence>
<evidence type="ECO:0000256" key="9">
    <source>
        <dbReference type="SAM" id="Phobius"/>
    </source>
</evidence>
<dbReference type="GO" id="GO:0033619">
    <property type="term" value="P:membrane protein proteolysis"/>
    <property type="evidence" value="ECO:0007669"/>
    <property type="project" value="TreeGrafter"/>
</dbReference>
<feature type="transmembrane region" description="Helical" evidence="9">
    <location>
        <begin position="292"/>
        <end position="316"/>
    </location>
</feature>
<evidence type="ECO:0000256" key="5">
    <source>
        <dbReference type="ARBA" id="ARBA00022824"/>
    </source>
</evidence>
<keyword evidence="4" id="KW-0378">Hydrolase</keyword>
<evidence type="ECO:0000256" key="1">
    <source>
        <dbReference type="ARBA" id="ARBA00004477"/>
    </source>
</evidence>
<gene>
    <name evidence="10" type="ORF">P167DRAFT_572029</name>
</gene>
<feature type="compositionally biased region" description="Acidic residues" evidence="8">
    <location>
        <begin position="560"/>
        <end position="575"/>
    </location>
</feature>
<feature type="region of interest" description="Disordered" evidence="8">
    <location>
        <begin position="495"/>
        <end position="601"/>
    </location>
</feature>
<reference evidence="10 11" key="1">
    <citation type="journal article" date="2018" name="Nat. Ecol. Evol.">
        <title>Pezizomycetes genomes reveal the molecular basis of ectomycorrhizal truffle lifestyle.</title>
        <authorList>
            <person name="Murat C."/>
            <person name="Payen T."/>
            <person name="Noel B."/>
            <person name="Kuo A."/>
            <person name="Morin E."/>
            <person name="Chen J."/>
            <person name="Kohler A."/>
            <person name="Krizsan K."/>
            <person name="Balestrini R."/>
            <person name="Da Silva C."/>
            <person name="Montanini B."/>
            <person name="Hainaut M."/>
            <person name="Levati E."/>
            <person name="Barry K.W."/>
            <person name="Belfiori B."/>
            <person name="Cichocki N."/>
            <person name="Clum A."/>
            <person name="Dockter R.B."/>
            <person name="Fauchery L."/>
            <person name="Guy J."/>
            <person name="Iotti M."/>
            <person name="Le Tacon F."/>
            <person name="Lindquist E.A."/>
            <person name="Lipzen A."/>
            <person name="Malagnac F."/>
            <person name="Mello A."/>
            <person name="Molinier V."/>
            <person name="Miyauchi S."/>
            <person name="Poulain J."/>
            <person name="Riccioni C."/>
            <person name="Rubini A."/>
            <person name="Sitrit Y."/>
            <person name="Splivallo R."/>
            <person name="Traeger S."/>
            <person name="Wang M."/>
            <person name="Zifcakova L."/>
            <person name="Wipf D."/>
            <person name="Zambonelli A."/>
            <person name="Paolocci F."/>
            <person name="Nowrousian M."/>
            <person name="Ottonello S."/>
            <person name="Baldrian P."/>
            <person name="Spatafora J.W."/>
            <person name="Henrissat B."/>
            <person name="Nagy L.G."/>
            <person name="Aury J.M."/>
            <person name="Wincker P."/>
            <person name="Grigoriev I.V."/>
            <person name="Bonfante P."/>
            <person name="Martin F.M."/>
        </authorList>
    </citation>
    <scope>NUCLEOTIDE SEQUENCE [LARGE SCALE GENOMIC DNA]</scope>
    <source>
        <strain evidence="10 11">CCBAS932</strain>
    </source>
</reference>
<feature type="transmembrane region" description="Helical" evidence="9">
    <location>
        <begin position="237"/>
        <end position="256"/>
    </location>
</feature>
<dbReference type="SMART" id="SM00730">
    <property type="entry name" value="PSN"/>
    <property type="match status" value="1"/>
</dbReference>
<sequence length="626" mass="69346">MDNPPAAQQSDTSLVARVIAAILFNGPTVIPFIPTYLHLIVAAVLPIYTGAHASLKRPANTLSPAQVRKSRNGQETDDDLLEDDEDEDDEASASPIENLTATDALMFPVTAGVVLGGLFLIIKFLNDPSILSRIMTWYFSVMGVFAVGKTTSDLLSISISYIFPRRFRSADGKIYVAGYNSYKAKDSDSKKENPCGRLCFLPKSLWRPTWALRRTLGMRWCLVIKSKGWSQNIKKRFWVGDLVGLVSGLMVVGAYALGGKHWTLSNTMGVSFSYGAVQLISPTTFQTASILLGALFFYDIFFVFYTPLMVTVATNLDVPIKLLFPRPGVTKDGKAALAMLGLGDIVIPGLVVAMALRWDLWRFYESKRRANLERMEKSAVDEIADSDGHDIKRRKTMSEEELVLLTKPRYVKVTGIFGERFWGGVEGTAFGKEYFWSSIYGYIAGMIATLMVMHVFKHAQPALLYLVPGVLGSIWGTAAYRGELGLMWNYTEEGDPLPETTVPEKKADENPFEEKKPLEAKEETTDDNENDDDKSTKSTKSSGSSQPTKCEEAPKQEKEEEKEEEEEEEDEEEEWISVSVTKKPAVGARRRKVKGKGMEVPASIADELELLSSSSTTSSAEVEAEA</sequence>
<dbReference type="GO" id="GO:0042500">
    <property type="term" value="F:aspartic endopeptidase activity, intramembrane cleaving"/>
    <property type="evidence" value="ECO:0007669"/>
    <property type="project" value="InterPro"/>
</dbReference>
<evidence type="ECO:0000313" key="11">
    <source>
        <dbReference type="Proteomes" id="UP000277580"/>
    </source>
</evidence>
<feature type="transmembrane region" description="Helical" evidence="9">
    <location>
        <begin position="336"/>
        <end position="358"/>
    </location>
</feature>
<dbReference type="GO" id="GO:0098554">
    <property type="term" value="C:cytoplasmic side of endoplasmic reticulum membrane"/>
    <property type="evidence" value="ECO:0007669"/>
    <property type="project" value="TreeGrafter"/>
</dbReference>
<dbReference type="Proteomes" id="UP000277580">
    <property type="component" value="Unassembled WGS sequence"/>
</dbReference>
<keyword evidence="5" id="KW-0256">Endoplasmic reticulum</keyword>
<feature type="region of interest" description="Disordered" evidence="8">
    <location>
        <begin position="62"/>
        <end position="93"/>
    </location>
</feature>
<dbReference type="Pfam" id="PF04258">
    <property type="entry name" value="Peptidase_A22B"/>
    <property type="match status" value="1"/>
</dbReference>
<dbReference type="PANTHER" id="PTHR12174:SF23">
    <property type="entry name" value="MINOR HISTOCOMPATIBILITY ANTIGEN H13"/>
    <property type="match status" value="1"/>
</dbReference>
<dbReference type="InterPro" id="IPR006639">
    <property type="entry name" value="Preselin/SPP"/>
</dbReference>
<dbReference type="FunCoup" id="A0A3N4KW27">
    <property type="interactions" value="16"/>
</dbReference>
<comment type="subcellular location">
    <subcellularLocation>
        <location evidence="1">Endoplasmic reticulum membrane</location>
        <topology evidence="1">Multi-pass membrane protein</topology>
    </subcellularLocation>
</comment>
<evidence type="ECO:0000256" key="2">
    <source>
        <dbReference type="ARBA" id="ARBA00006859"/>
    </source>
</evidence>
<keyword evidence="6 9" id="KW-1133">Transmembrane helix</keyword>
<keyword evidence="11" id="KW-1185">Reference proteome</keyword>
<dbReference type="STRING" id="1392247.A0A3N4KW27"/>
<dbReference type="PANTHER" id="PTHR12174">
    <property type="entry name" value="SIGNAL PEPTIDE PEPTIDASE"/>
    <property type="match status" value="1"/>
</dbReference>
<feature type="transmembrane region" description="Helical" evidence="9">
    <location>
        <begin position="104"/>
        <end position="125"/>
    </location>
</feature>
<dbReference type="InParanoid" id="A0A3N4KW27"/>
<evidence type="ECO:0000313" key="10">
    <source>
        <dbReference type="EMBL" id="RPB14737.1"/>
    </source>
</evidence>
<protein>
    <recommendedName>
        <fullName evidence="12">Peptidase A22B, signal peptide peptidase</fullName>
    </recommendedName>
</protein>
<feature type="transmembrane region" description="Helical" evidence="9">
    <location>
        <begin position="462"/>
        <end position="480"/>
    </location>
</feature>
<dbReference type="EMBL" id="ML119116">
    <property type="protein sequence ID" value="RPB14737.1"/>
    <property type="molecule type" value="Genomic_DNA"/>
</dbReference>
<proteinExistence type="inferred from homology"/>
<keyword evidence="3 9" id="KW-0812">Transmembrane</keyword>
<comment type="similarity">
    <text evidence="2">Belongs to the peptidase A22B family.</text>
</comment>
<keyword evidence="7 9" id="KW-0472">Membrane</keyword>
<name>A0A3N4KW27_9PEZI</name>
<evidence type="ECO:0008006" key="12">
    <source>
        <dbReference type="Google" id="ProtNLM"/>
    </source>
</evidence>
<dbReference type="InterPro" id="IPR007369">
    <property type="entry name" value="Peptidase_A22B_SPP"/>
</dbReference>
<evidence type="ECO:0000256" key="6">
    <source>
        <dbReference type="ARBA" id="ARBA00022989"/>
    </source>
</evidence>
<evidence type="ECO:0000256" key="3">
    <source>
        <dbReference type="ARBA" id="ARBA00022692"/>
    </source>
</evidence>
<evidence type="ECO:0000256" key="8">
    <source>
        <dbReference type="SAM" id="MobiDB-lite"/>
    </source>
</evidence>
<feature type="compositionally biased region" description="Acidic residues" evidence="8">
    <location>
        <begin position="75"/>
        <end position="91"/>
    </location>
</feature>
<dbReference type="GO" id="GO:0098553">
    <property type="term" value="C:lumenal side of endoplasmic reticulum membrane"/>
    <property type="evidence" value="ECO:0007669"/>
    <property type="project" value="TreeGrafter"/>
</dbReference>
<feature type="compositionally biased region" description="Basic and acidic residues" evidence="8">
    <location>
        <begin position="502"/>
        <end position="523"/>
    </location>
</feature>
<feature type="compositionally biased region" description="Basic and acidic residues" evidence="8">
    <location>
        <begin position="549"/>
        <end position="559"/>
    </location>
</feature>
<evidence type="ECO:0000256" key="7">
    <source>
        <dbReference type="ARBA" id="ARBA00023136"/>
    </source>
</evidence>